<evidence type="ECO:0008006" key="4">
    <source>
        <dbReference type="Google" id="ProtNLM"/>
    </source>
</evidence>
<dbReference type="PIRSF" id="PIRSF011474">
    <property type="entry name" value="Glucitol_operon_activator"/>
    <property type="match status" value="1"/>
</dbReference>
<gene>
    <name evidence="2" type="ORF">KB1_07690</name>
</gene>
<dbReference type="AlphaFoldDB" id="A0AAD1KPG3"/>
<reference evidence="2" key="1">
    <citation type="submission" date="2021-06" db="EMBL/GenBank/DDBJ databases">
        <title>Genome sequence of Cutibacterium modestum strain KB17-24694.</title>
        <authorList>
            <person name="Dekio I."/>
            <person name="Asahina A."/>
            <person name="Nishida M."/>
        </authorList>
    </citation>
    <scope>NUCLEOTIDE SEQUENCE</scope>
    <source>
        <strain evidence="2">KB17-24694</strain>
    </source>
</reference>
<dbReference type="RefSeq" id="WP_002546417.1">
    <property type="nucleotide sequence ID" value="NZ_AP024747.1"/>
</dbReference>
<proteinExistence type="predicted"/>
<dbReference type="Pfam" id="PF06923">
    <property type="entry name" value="GutM"/>
    <property type="match status" value="1"/>
</dbReference>
<feature type="signal peptide" evidence="1">
    <location>
        <begin position="1"/>
        <end position="20"/>
    </location>
</feature>
<dbReference type="Proteomes" id="UP000825072">
    <property type="component" value="Chromosome 1"/>
</dbReference>
<evidence type="ECO:0000313" key="2">
    <source>
        <dbReference type="EMBL" id="BCY24779.1"/>
    </source>
</evidence>
<keyword evidence="1" id="KW-0732">Signal</keyword>
<dbReference type="InterPro" id="IPR009693">
    <property type="entry name" value="Glucitol_operon_activator"/>
</dbReference>
<accession>A0AAD1KPG3</accession>
<evidence type="ECO:0000256" key="1">
    <source>
        <dbReference type="SAM" id="SignalP"/>
    </source>
</evidence>
<dbReference type="EMBL" id="AP024747">
    <property type="protein sequence ID" value="BCY24779.1"/>
    <property type="molecule type" value="Genomic_DNA"/>
</dbReference>
<name>A0AAD1KPG3_9ACTN</name>
<feature type="chain" id="PRO_5042004838" description="Transcriptional regulator" evidence="1">
    <location>
        <begin position="21"/>
        <end position="164"/>
    </location>
</feature>
<protein>
    <recommendedName>
        <fullName evidence="4">Transcriptional regulator</fullName>
    </recommendedName>
</protein>
<evidence type="ECO:0000313" key="3">
    <source>
        <dbReference type="Proteomes" id="UP000825072"/>
    </source>
</evidence>
<organism evidence="2 3">
    <name type="scientific">Cutibacterium modestum</name>
    <dbReference type="NCBI Taxonomy" id="2559073"/>
    <lineage>
        <taxon>Bacteria</taxon>
        <taxon>Bacillati</taxon>
        <taxon>Actinomycetota</taxon>
        <taxon>Actinomycetes</taxon>
        <taxon>Propionibacteriales</taxon>
        <taxon>Propionibacteriaceae</taxon>
        <taxon>Cutibacterium</taxon>
    </lineage>
</organism>
<sequence length="164" mass="18055">MFWTVLIALTVIYAANTALATQQMKQFSASYSTLRSRGKVAIGKQKNAFTSGSIVILLIDEEGIIQDGRKITGITVFSSFHQFTDLNGMTLANVNPATIRGARSFRNAVGNAKNNYLTIISGGVPVEPLTPLMKLIDRLDMRIGRHDDGRRTSKILLQREERAA</sequence>
<dbReference type="GeneID" id="92880159"/>